<sequence length="296" mass="33248">MRVPSFVLLSIAVVIKRVAVNGLDVFYREAGPATGPTVLLLHGYPSSSHQFRHLIPRLAHKYHVVAPDLPGFGFTEVPERLNFKYTFDNLRTAVEGFVDALKLEKFALYIFDYGAPTGLRLALDRPDAITAIISQNGNAYEEGFGKDFWAPIMKYWADPSPANREALRPFVSFNGTKQQYINGAPDPSALEPEAWHLDSALLARPGNVDVQLDLFLDYGTNVAIYPKFHQYFHERQPPFLAIWGKNDVIFVPPGAEAFKRDLPHAQVEFVDAGHFALESHVNEIAEAILKFLERNI</sequence>
<dbReference type="FunFam" id="3.40.50.1820:FF:000173">
    <property type="entry name" value="Alpha/beta hydrolase"/>
    <property type="match status" value="1"/>
</dbReference>
<dbReference type="SUPFAM" id="SSF53474">
    <property type="entry name" value="alpha/beta-Hydrolases"/>
    <property type="match status" value="1"/>
</dbReference>
<dbReference type="InterPro" id="IPR000073">
    <property type="entry name" value="AB_hydrolase_1"/>
</dbReference>
<dbReference type="AlphaFoldDB" id="A0A165ZEA1"/>
<protein>
    <submittedName>
        <fullName evidence="4">Alpha/beta hydrolase fold protein</fullName>
    </submittedName>
</protein>
<proteinExistence type="predicted"/>
<organism evidence="4 5">
    <name type="scientific">Exidia glandulosa HHB12029</name>
    <dbReference type="NCBI Taxonomy" id="1314781"/>
    <lineage>
        <taxon>Eukaryota</taxon>
        <taxon>Fungi</taxon>
        <taxon>Dikarya</taxon>
        <taxon>Basidiomycota</taxon>
        <taxon>Agaricomycotina</taxon>
        <taxon>Agaricomycetes</taxon>
        <taxon>Auriculariales</taxon>
        <taxon>Exidiaceae</taxon>
        <taxon>Exidia</taxon>
    </lineage>
</organism>
<dbReference type="InterPro" id="IPR051340">
    <property type="entry name" value="Haloalkane_dehalogenase"/>
</dbReference>
<keyword evidence="1 4" id="KW-0378">Hydrolase</keyword>
<name>A0A165ZEA1_EXIGL</name>
<keyword evidence="2" id="KW-0732">Signal</keyword>
<dbReference type="OrthoDB" id="6431331at2759"/>
<dbReference type="STRING" id="1314781.A0A165ZEA1"/>
<dbReference type="Pfam" id="PF00561">
    <property type="entry name" value="Abhydrolase_1"/>
    <property type="match status" value="1"/>
</dbReference>
<dbReference type="GO" id="GO:0004301">
    <property type="term" value="F:epoxide hydrolase activity"/>
    <property type="evidence" value="ECO:0007669"/>
    <property type="project" value="TreeGrafter"/>
</dbReference>
<dbReference type="Proteomes" id="UP000077266">
    <property type="component" value="Unassembled WGS sequence"/>
</dbReference>
<dbReference type="PANTHER" id="PTHR42977:SF3">
    <property type="entry name" value="AB HYDROLASE-1 DOMAIN-CONTAINING PROTEIN"/>
    <property type="match status" value="1"/>
</dbReference>
<accession>A0A165ZEA1</accession>
<evidence type="ECO:0000256" key="1">
    <source>
        <dbReference type="ARBA" id="ARBA00022801"/>
    </source>
</evidence>
<dbReference type="EMBL" id="KV426360">
    <property type="protein sequence ID" value="KZV81879.1"/>
    <property type="molecule type" value="Genomic_DNA"/>
</dbReference>
<evidence type="ECO:0000313" key="4">
    <source>
        <dbReference type="EMBL" id="KZV81879.1"/>
    </source>
</evidence>
<feature type="signal peptide" evidence="2">
    <location>
        <begin position="1"/>
        <end position="22"/>
    </location>
</feature>
<evidence type="ECO:0000256" key="2">
    <source>
        <dbReference type="SAM" id="SignalP"/>
    </source>
</evidence>
<evidence type="ECO:0000259" key="3">
    <source>
        <dbReference type="Pfam" id="PF00561"/>
    </source>
</evidence>
<keyword evidence="5" id="KW-1185">Reference proteome</keyword>
<feature type="chain" id="PRO_5007869948" evidence="2">
    <location>
        <begin position="23"/>
        <end position="296"/>
    </location>
</feature>
<dbReference type="PANTHER" id="PTHR42977">
    <property type="entry name" value="HYDROLASE-RELATED"/>
    <property type="match status" value="1"/>
</dbReference>
<dbReference type="Gene3D" id="3.40.50.1820">
    <property type="entry name" value="alpha/beta hydrolase"/>
    <property type="match status" value="1"/>
</dbReference>
<evidence type="ECO:0000313" key="5">
    <source>
        <dbReference type="Proteomes" id="UP000077266"/>
    </source>
</evidence>
<feature type="domain" description="AB hydrolase-1" evidence="3">
    <location>
        <begin position="36"/>
        <end position="280"/>
    </location>
</feature>
<dbReference type="PRINTS" id="PR00412">
    <property type="entry name" value="EPOXHYDRLASE"/>
</dbReference>
<dbReference type="InterPro" id="IPR000639">
    <property type="entry name" value="Epox_hydrolase-like"/>
</dbReference>
<reference evidence="4 5" key="1">
    <citation type="journal article" date="2016" name="Mol. Biol. Evol.">
        <title>Comparative Genomics of Early-Diverging Mushroom-Forming Fungi Provides Insights into the Origins of Lignocellulose Decay Capabilities.</title>
        <authorList>
            <person name="Nagy L.G."/>
            <person name="Riley R."/>
            <person name="Tritt A."/>
            <person name="Adam C."/>
            <person name="Daum C."/>
            <person name="Floudas D."/>
            <person name="Sun H."/>
            <person name="Yadav J.S."/>
            <person name="Pangilinan J."/>
            <person name="Larsson K.H."/>
            <person name="Matsuura K."/>
            <person name="Barry K."/>
            <person name="Labutti K."/>
            <person name="Kuo R."/>
            <person name="Ohm R.A."/>
            <person name="Bhattacharya S.S."/>
            <person name="Shirouzu T."/>
            <person name="Yoshinaga Y."/>
            <person name="Martin F.M."/>
            <person name="Grigoriev I.V."/>
            <person name="Hibbett D.S."/>
        </authorList>
    </citation>
    <scope>NUCLEOTIDE SEQUENCE [LARGE SCALE GENOMIC DNA]</scope>
    <source>
        <strain evidence="4 5">HHB12029</strain>
    </source>
</reference>
<dbReference type="InterPro" id="IPR029058">
    <property type="entry name" value="AB_hydrolase_fold"/>
</dbReference>
<gene>
    <name evidence="4" type="ORF">EXIGLDRAFT_742475</name>
</gene>
<dbReference type="InParanoid" id="A0A165ZEA1"/>